<feature type="transmembrane region" description="Helical" evidence="6">
    <location>
        <begin position="375"/>
        <end position="394"/>
    </location>
</feature>
<dbReference type="InterPro" id="IPR036259">
    <property type="entry name" value="MFS_trans_sf"/>
</dbReference>
<dbReference type="PANTHER" id="PTHR43791">
    <property type="entry name" value="PERMEASE-RELATED"/>
    <property type="match status" value="1"/>
</dbReference>
<feature type="transmembrane region" description="Helical" evidence="6">
    <location>
        <begin position="55"/>
        <end position="82"/>
    </location>
</feature>
<feature type="transmembrane region" description="Helical" evidence="6">
    <location>
        <begin position="94"/>
        <end position="114"/>
    </location>
</feature>
<comment type="subcellular location">
    <subcellularLocation>
        <location evidence="1">Membrane</location>
        <topology evidence="1">Multi-pass membrane protein</topology>
    </subcellularLocation>
</comment>
<name>A0A0B7NH03_9FUNG</name>
<evidence type="ECO:0000313" key="8">
    <source>
        <dbReference type="EMBL" id="CEP16702.1"/>
    </source>
</evidence>
<dbReference type="Gene3D" id="1.20.1250.20">
    <property type="entry name" value="MFS general substrate transporter like domains"/>
    <property type="match status" value="2"/>
</dbReference>
<evidence type="ECO:0000313" key="9">
    <source>
        <dbReference type="Proteomes" id="UP000054107"/>
    </source>
</evidence>
<dbReference type="AlphaFoldDB" id="A0A0B7NH03"/>
<dbReference type="PANTHER" id="PTHR43791:SF81">
    <property type="entry name" value="TRANSPORTER, PUTATIVE (AFU_ORTHOLOGUE AFUA_7G01190)-RELATED"/>
    <property type="match status" value="1"/>
</dbReference>
<dbReference type="OrthoDB" id="6730379at2759"/>
<feature type="transmembrane region" description="Helical" evidence="6">
    <location>
        <begin position="218"/>
        <end position="236"/>
    </location>
</feature>
<evidence type="ECO:0000256" key="2">
    <source>
        <dbReference type="ARBA" id="ARBA00022448"/>
    </source>
</evidence>
<feature type="transmembrane region" description="Helical" evidence="6">
    <location>
        <begin position="184"/>
        <end position="206"/>
    </location>
</feature>
<protein>
    <recommendedName>
        <fullName evidence="7">Major facilitator superfamily (MFS) profile domain-containing protein</fullName>
    </recommendedName>
</protein>
<evidence type="ECO:0000256" key="5">
    <source>
        <dbReference type="ARBA" id="ARBA00023136"/>
    </source>
</evidence>
<keyword evidence="3 6" id="KW-0812">Transmembrane</keyword>
<gene>
    <name evidence="8" type="primary">PARPA_10974.1 scaffold 42005</name>
</gene>
<organism evidence="8 9">
    <name type="scientific">Parasitella parasitica</name>
    <dbReference type="NCBI Taxonomy" id="35722"/>
    <lineage>
        <taxon>Eukaryota</taxon>
        <taxon>Fungi</taxon>
        <taxon>Fungi incertae sedis</taxon>
        <taxon>Mucoromycota</taxon>
        <taxon>Mucoromycotina</taxon>
        <taxon>Mucoromycetes</taxon>
        <taxon>Mucorales</taxon>
        <taxon>Mucorineae</taxon>
        <taxon>Mucoraceae</taxon>
        <taxon>Parasitella</taxon>
    </lineage>
</organism>
<dbReference type="Pfam" id="PF07690">
    <property type="entry name" value="MFS_1"/>
    <property type="match status" value="1"/>
</dbReference>
<dbReference type="STRING" id="35722.A0A0B7NH03"/>
<feature type="transmembrane region" description="Helical" evidence="6">
    <location>
        <begin position="126"/>
        <end position="145"/>
    </location>
</feature>
<keyword evidence="9" id="KW-1185">Reference proteome</keyword>
<feature type="domain" description="Major facilitator superfamily (MFS) profile" evidence="7">
    <location>
        <begin position="55"/>
        <end position="460"/>
    </location>
</feature>
<proteinExistence type="predicted"/>
<evidence type="ECO:0000256" key="6">
    <source>
        <dbReference type="SAM" id="Phobius"/>
    </source>
</evidence>
<feature type="transmembrane region" description="Helical" evidence="6">
    <location>
        <begin position="347"/>
        <end position="369"/>
    </location>
</feature>
<feature type="transmembrane region" description="Helical" evidence="6">
    <location>
        <begin position="406"/>
        <end position="427"/>
    </location>
</feature>
<evidence type="ECO:0000256" key="4">
    <source>
        <dbReference type="ARBA" id="ARBA00022989"/>
    </source>
</evidence>
<reference evidence="8 9" key="1">
    <citation type="submission" date="2014-09" db="EMBL/GenBank/DDBJ databases">
        <authorList>
            <person name="Ellenberger Sabrina"/>
        </authorList>
    </citation>
    <scope>NUCLEOTIDE SEQUENCE [LARGE SCALE GENOMIC DNA]</scope>
    <source>
        <strain evidence="8 9">CBS 412.66</strain>
    </source>
</reference>
<dbReference type="GO" id="GO:0016020">
    <property type="term" value="C:membrane"/>
    <property type="evidence" value="ECO:0007669"/>
    <property type="project" value="UniProtKB-SubCell"/>
</dbReference>
<feature type="transmembrane region" description="Helical" evidence="6">
    <location>
        <begin position="151"/>
        <end position="172"/>
    </location>
</feature>
<keyword evidence="5 6" id="KW-0472">Membrane</keyword>
<dbReference type="InterPro" id="IPR011701">
    <property type="entry name" value="MFS"/>
</dbReference>
<feature type="transmembrane region" description="Helical" evidence="6">
    <location>
        <begin position="284"/>
        <end position="308"/>
    </location>
</feature>
<accession>A0A0B7NH03</accession>
<evidence type="ECO:0000256" key="3">
    <source>
        <dbReference type="ARBA" id="ARBA00022692"/>
    </source>
</evidence>
<dbReference type="Proteomes" id="UP000054107">
    <property type="component" value="Unassembled WGS sequence"/>
</dbReference>
<feature type="transmembrane region" description="Helical" evidence="6">
    <location>
        <begin position="320"/>
        <end position="340"/>
    </location>
</feature>
<keyword evidence="2" id="KW-0813">Transport</keyword>
<sequence length="494" mass="54935">MPTIEKFTDDKAASVYSNNKEGDLSSDDDIRSEHQKPFVKSEAEKKLVRKINMALMPFVGAIVFIQFVDKSTLGISAVLGIIEDTGLTGSQYSWLGSFFYLGFICFQLPNNYFIQRIPIGKYLGTLLILWGITMACTSLCNNFAQLASLRVLLGLFEAGTYPCLLIIINTIYRRCEQSAAYGFLWFSNGAGTMVGAACAYGISWINNAQGIHSWRWPYIIWGSLTVLFGIITFFFLPDSPHSFMFRLTEEEKAIVEERTLDNAVVRVYEIKMHHIWEAVKEPRLWLLAVSTLCNNLHNGGLVVFSTILVKAFGFTGQESILLQIPSGCSAACFAALAVFTARKTGQLYLGAALSTTISLVGVILLAVLPNSGIKLLGYFLAWAMNGTSVILLTIAGSNVTGYTKKIFYNAVNMIFYTLGNFIGPLVMLEKEAPTYKTGMIIYSVGNAAIIVMLFLVRQIMARENKRRLANPPAEKLDVKDDLTDKENRHFIYKL</sequence>
<dbReference type="SUPFAM" id="SSF103473">
    <property type="entry name" value="MFS general substrate transporter"/>
    <property type="match status" value="1"/>
</dbReference>
<keyword evidence="4 6" id="KW-1133">Transmembrane helix</keyword>
<evidence type="ECO:0000256" key="1">
    <source>
        <dbReference type="ARBA" id="ARBA00004141"/>
    </source>
</evidence>
<dbReference type="InterPro" id="IPR020846">
    <property type="entry name" value="MFS_dom"/>
</dbReference>
<dbReference type="GO" id="GO:0022857">
    <property type="term" value="F:transmembrane transporter activity"/>
    <property type="evidence" value="ECO:0007669"/>
    <property type="project" value="InterPro"/>
</dbReference>
<dbReference type="EMBL" id="LN733228">
    <property type="protein sequence ID" value="CEP16702.1"/>
    <property type="molecule type" value="Genomic_DNA"/>
</dbReference>
<feature type="transmembrane region" description="Helical" evidence="6">
    <location>
        <begin position="439"/>
        <end position="456"/>
    </location>
</feature>
<dbReference type="PROSITE" id="PS50850">
    <property type="entry name" value="MFS"/>
    <property type="match status" value="1"/>
</dbReference>
<evidence type="ECO:0000259" key="7">
    <source>
        <dbReference type="PROSITE" id="PS50850"/>
    </source>
</evidence>